<dbReference type="RefSeq" id="WP_165819231.1">
    <property type="nucleotide sequence ID" value="NZ_QEKQ01000002.1"/>
</dbReference>
<reference evidence="2 3" key="1">
    <citation type="submission" date="2018-04" db="EMBL/GenBank/DDBJ databases">
        <title>Genomic Encyclopedia of Type Strains, Phase IV (KMG-IV): sequencing the most valuable type-strain genomes for metagenomic binning, comparative biology and taxonomic classification.</title>
        <authorList>
            <person name="Goeker M."/>
        </authorList>
    </citation>
    <scope>NUCLEOTIDE SEQUENCE [LARGE SCALE GENOMIC DNA]</scope>
    <source>
        <strain evidence="2 3">DSM 28688</strain>
    </source>
</reference>
<evidence type="ECO:0000313" key="3">
    <source>
        <dbReference type="Proteomes" id="UP000245887"/>
    </source>
</evidence>
<dbReference type="Proteomes" id="UP000245887">
    <property type="component" value="Unassembled WGS sequence"/>
</dbReference>
<gene>
    <name evidence="2" type="ORF">C8D92_102366</name>
</gene>
<protein>
    <submittedName>
        <fullName evidence="2">Uncharacterized protein (PEP-CTERM system associated)</fullName>
    </submittedName>
</protein>
<feature type="region of interest" description="Disordered" evidence="1">
    <location>
        <begin position="111"/>
        <end position="134"/>
    </location>
</feature>
<organism evidence="2 3">
    <name type="scientific">Tamilnaduibacter salinus</name>
    <dbReference type="NCBI Taxonomy" id="1484056"/>
    <lineage>
        <taxon>Bacteria</taxon>
        <taxon>Pseudomonadati</taxon>
        <taxon>Pseudomonadota</taxon>
        <taxon>Gammaproteobacteria</taxon>
        <taxon>Pseudomonadales</taxon>
        <taxon>Marinobacteraceae</taxon>
        <taxon>Tamilnaduibacter</taxon>
    </lineage>
</organism>
<sequence>MSASLGAAILGSGAAMADPVQVGVGLTSRYSDNMTASRDNPQSDLETRANITIEHQAQPGRCETTLGADIGYGVFLEDTFDSTLYTQADATGQCQLTDRLSWHVTDSLRDVRRRSTRPARPDNTSRRNTVRTGPDYQFRLGPRDTWRLSSRYQNTTFDDREQDDSDRISASTAWTHLFSPRLSGGLQASGERVEYDSGEEVDSATGTVFFSREYQATSISGSYGVTRQETRFRNIDISTTGTVGDLRLDRQVNSSTSAFLNLNREITDQTSGFDLAFGDFSFDVQETNTVEVTALEAGAQTGFSDGGTLGLTVGGSRSDYIGSATQEESGYGVLRYTRPITPLLTLSTEGRYRVIRYAINETEDQVANAEAGLVWHVTRALRVSSYVGRERRFSDVRSREYTENWASVSLNYQFQ</sequence>
<name>A0A2U1CZU9_9GAMM</name>
<accession>A0A2U1CZU9</accession>
<evidence type="ECO:0000256" key="1">
    <source>
        <dbReference type="SAM" id="MobiDB-lite"/>
    </source>
</evidence>
<proteinExistence type="predicted"/>
<dbReference type="EMBL" id="QEKQ01000002">
    <property type="protein sequence ID" value="PVY78325.1"/>
    <property type="molecule type" value="Genomic_DNA"/>
</dbReference>
<comment type="caution">
    <text evidence="2">The sequence shown here is derived from an EMBL/GenBank/DDBJ whole genome shotgun (WGS) entry which is preliminary data.</text>
</comment>
<dbReference type="InterPro" id="IPR018759">
    <property type="entry name" value="BBP2_2"/>
</dbReference>
<dbReference type="AlphaFoldDB" id="A0A2U1CZU9"/>
<dbReference type="Pfam" id="PF10082">
    <property type="entry name" value="BBP2_2"/>
    <property type="match status" value="1"/>
</dbReference>
<evidence type="ECO:0000313" key="2">
    <source>
        <dbReference type="EMBL" id="PVY78325.1"/>
    </source>
</evidence>